<organism evidence="1 2">
    <name type="scientific">Eubacterium oxidoreducens</name>
    <dbReference type="NCBI Taxonomy" id="1732"/>
    <lineage>
        <taxon>Bacteria</taxon>
        <taxon>Bacillati</taxon>
        <taxon>Bacillota</taxon>
        <taxon>Clostridia</taxon>
        <taxon>Eubacteriales</taxon>
        <taxon>Eubacteriaceae</taxon>
        <taxon>Eubacterium</taxon>
    </lineage>
</organism>
<dbReference type="RefSeq" id="WP_090170635.1">
    <property type="nucleotide sequence ID" value="NZ_FMXR01000004.1"/>
</dbReference>
<evidence type="ECO:0000313" key="2">
    <source>
        <dbReference type="Proteomes" id="UP000199228"/>
    </source>
</evidence>
<dbReference type="STRING" id="1732.SAMN02910417_00013"/>
<accession>A0A1G6A0V1</accession>
<gene>
    <name evidence="1" type="ORF">SAMN02910417_00013</name>
</gene>
<dbReference type="AlphaFoldDB" id="A0A1G6A0V1"/>
<dbReference type="OrthoDB" id="2066395at2"/>
<proteinExistence type="predicted"/>
<keyword evidence="2" id="KW-1185">Reference proteome</keyword>
<reference evidence="1 2" key="1">
    <citation type="submission" date="2016-10" db="EMBL/GenBank/DDBJ databases">
        <authorList>
            <person name="de Groot N.N."/>
        </authorList>
    </citation>
    <scope>NUCLEOTIDE SEQUENCE [LARGE SCALE GENOMIC DNA]</scope>
    <source>
        <strain evidence="1 2">DSM 3217</strain>
    </source>
</reference>
<dbReference type="EMBL" id="FMXR01000004">
    <property type="protein sequence ID" value="SDB01633.1"/>
    <property type="molecule type" value="Genomic_DNA"/>
</dbReference>
<protein>
    <submittedName>
        <fullName evidence="1">Uncharacterized protein</fullName>
    </submittedName>
</protein>
<name>A0A1G6A0V1_EUBOX</name>
<dbReference type="Proteomes" id="UP000199228">
    <property type="component" value="Unassembled WGS sequence"/>
</dbReference>
<sequence>MDQTVSNIRKNPSREQCEQVIRRILITELLENGSNSHFKNASDFLAYFESLYPASAALTKQIQRAVKSMDLPKDENGYFIINKTHKQLDEEHAIQNLLALSHAKQVFLEDLTPVFLKTDDAYKEALMDLISHSISFDNKYEVLLPAHNGLLFYTNTPEDLNKVLTDLFSKIK</sequence>
<evidence type="ECO:0000313" key="1">
    <source>
        <dbReference type="EMBL" id="SDB01633.1"/>
    </source>
</evidence>